<reference evidence="2" key="1">
    <citation type="submission" date="2022-11" db="UniProtKB">
        <authorList>
            <consortium name="WormBaseParasite"/>
        </authorList>
    </citation>
    <scope>IDENTIFICATION</scope>
</reference>
<dbReference type="Proteomes" id="UP000887565">
    <property type="component" value="Unplaced"/>
</dbReference>
<dbReference type="AlphaFoldDB" id="A0A915HWB7"/>
<organism evidence="1 2">
    <name type="scientific">Romanomermis culicivorax</name>
    <name type="common">Nematode worm</name>
    <dbReference type="NCBI Taxonomy" id="13658"/>
    <lineage>
        <taxon>Eukaryota</taxon>
        <taxon>Metazoa</taxon>
        <taxon>Ecdysozoa</taxon>
        <taxon>Nematoda</taxon>
        <taxon>Enoplea</taxon>
        <taxon>Dorylaimia</taxon>
        <taxon>Mermithida</taxon>
        <taxon>Mermithoidea</taxon>
        <taxon>Mermithidae</taxon>
        <taxon>Romanomermis</taxon>
    </lineage>
</organism>
<dbReference type="WBParaSite" id="nRc.2.0.1.t06090-RA">
    <property type="protein sequence ID" value="nRc.2.0.1.t06090-RA"/>
    <property type="gene ID" value="nRc.2.0.1.g06090"/>
</dbReference>
<accession>A0A915HWB7</accession>
<protein>
    <submittedName>
        <fullName evidence="2">Uncharacterized protein</fullName>
    </submittedName>
</protein>
<sequence length="98" mass="11694">MQDIRLIRESQDGEKVYMNYICNLEQIYVRETFDCIKTLEETKEQETENAVKKKERSRRIDTEKDKEIKLKTKAKHSSLEIIGRIMISYMESSGYLPQ</sequence>
<proteinExistence type="predicted"/>
<evidence type="ECO:0000313" key="1">
    <source>
        <dbReference type="Proteomes" id="UP000887565"/>
    </source>
</evidence>
<name>A0A915HWB7_ROMCU</name>
<keyword evidence="1" id="KW-1185">Reference proteome</keyword>
<evidence type="ECO:0000313" key="2">
    <source>
        <dbReference type="WBParaSite" id="nRc.2.0.1.t06090-RA"/>
    </source>
</evidence>